<keyword evidence="2" id="KW-1185">Reference proteome</keyword>
<dbReference type="EMBL" id="NPHW01000088">
    <property type="protein sequence ID" value="OXV12234.1"/>
    <property type="molecule type" value="Genomic_DNA"/>
</dbReference>
<dbReference type="AlphaFoldDB" id="A0A232M7G9"/>
<protein>
    <submittedName>
        <fullName evidence="1">Uncharacterized protein</fullName>
    </submittedName>
</protein>
<organism evidence="1 2">
    <name type="scientific">Elaphomyces granulatus</name>
    <dbReference type="NCBI Taxonomy" id="519963"/>
    <lineage>
        <taxon>Eukaryota</taxon>
        <taxon>Fungi</taxon>
        <taxon>Dikarya</taxon>
        <taxon>Ascomycota</taxon>
        <taxon>Pezizomycotina</taxon>
        <taxon>Eurotiomycetes</taxon>
        <taxon>Eurotiomycetidae</taxon>
        <taxon>Eurotiales</taxon>
        <taxon>Elaphomycetaceae</taxon>
        <taxon>Elaphomyces</taxon>
    </lineage>
</organism>
<sequence>MAPAGGVVVGSRFIPTCLANTSYYITTSWQESTRAVAARAAQKPLRVAVYLGLTTYYIPTLSS</sequence>
<reference evidence="1 2" key="1">
    <citation type="journal article" date="2015" name="Environ. Microbiol.">
        <title>Metagenome sequence of Elaphomyces granulatus from sporocarp tissue reveals Ascomycota ectomycorrhizal fingerprints of genome expansion and a Proteobacteria-rich microbiome.</title>
        <authorList>
            <person name="Quandt C.A."/>
            <person name="Kohler A."/>
            <person name="Hesse C.N."/>
            <person name="Sharpton T.J."/>
            <person name="Martin F."/>
            <person name="Spatafora J.W."/>
        </authorList>
    </citation>
    <scope>NUCLEOTIDE SEQUENCE [LARGE SCALE GENOMIC DNA]</scope>
    <source>
        <strain evidence="1 2">OSC145934</strain>
    </source>
</reference>
<name>A0A232M7G9_9EURO</name>
<gene>
    <name evidence="1" type="ORF">Egran_00005</name>
</gene>
<proteinExistence type="predicted"/>
<comment type="caution">
    <text evidence="1">The sequence shown here is derived from an EMBL/GenBank/DDBJ whole genome shotgun (WGS) entry which is preliminary data.</text>
</comment>
<evidence type="ECO:0000313" key="2">
    <source>
        <dbReference type="Proteomes" id="UP000243515"/>
    </source>
</evidence>
<accession>A0A232M7G9</accession>
<evidence type="ECO:0000313" key="1">
    <source>
        <dbReference type="EMBL" id="OXV12234.1"/>
    </source>
</evidence>
<dbReference type="Proteomes" id="UP000243515">
    <property type="component" value="Unassembled WGS sequence"/>
</dbReference>